<dbReference type="SUPFAM" id="SSF53850">
    <property type="entry name" value="Periplasmic binding protein-like II"/>
    <property type="match status" value="1"/>
</dbReference>
<feature type="signal peptide" evidence="1">
    <location>
        <begin position="1"/>
        <end position="22"/>
    </location>
</feature>
<name>A0A0A1YG71_9PSED</name>
<organism evidence="2 3">
    <name type="scientific">Pseudomonas taeanensis MS-3</name>
    <dbReference type="NCBI Taxonomy" id="1395571"/>
    <lineage>
        <taxon>Bacteria</taxon>
        <taxon>Pseudomonadati</taxon>
        <taxon>Pseudomonadota</taxon>
        <taxon>Gammaproteobacteria</taxon>
        <taxon>Pseudomonadales</taxon>
        <taxon>Pseudomonadaceae</taxon>
        <taxon>Pseudomonas</taxon>
    </lineage>
</organism>
<feature type="chain" id="PRO_5001984643" evidence="1">
    <location>
        <begin position="23"/>
        <end position="269"/>
    </location>
</feature>
<evidence type="ECO:0000256" key="1">
    <source>
        <dbReference type="SAM" id="SignalP"/>
    </source>
</evidence>
<protein>
    <submittedName>
        <fullName evidence="2">Amino acid ABC transporter substrate-binding protein</fullName>
    </submittedName>
</protein>
<dbReference type="AlphaFoldDB" id="A0A0A1YG71"/>
<keyword evidence="1" id="KW-0732">Signal</keyword>
<evidence type="ECO:0000313" key="2">
    <source>
        <dbReference type="EMBL" id="KFX67993.1"/>
    </source>
</evidence>
<dbReference type="Gene3D" id="3.40.190.10">
    <property type="entry name" value="Periplasmic binding protein-like II"/>
    <property type="match status" value="2"/>
</dbReference>
<sequence>MRRVLSAWPLLLSLLLAGPLAAEQTVRVGSVYFPPYVFKPEQSQGAALLPQLLDALNRQQADFHFVTHPTSIPRRYRDFEQGRIDLAIFENPAWGWQPIAHSVVDMGLEDSEVFVARARPGRQQDYFSTLGGKRLALFSGYHYAFAGFNAEPEFLRTAFNASLSYSHDSNLLMVLHGRADIALVTRSYIGDFLRRHRQYSGQLLISERVDQRYLHHVLIRPGSPISAEQFAGLLEQLRQNGQLADIFGRYQIVVKSGAVDSSITADAAD</sequence>
<reference evidence="2 3" key="1">
    <citation type="journal article" date="2014" name="Genome Announc.">
        <title>Draft Genome Sequence of Petroleum Oil-Degrading Marine Bacterium Pseudomonas taeanensis Strain MS-3, Isolated from a Crude Oil-Contaminated Seashore.</title>
        <authorList>
            <person name="Lee S.Y."/>
            <person name="Kim S.H."/>
            <person name="Lee D.G."/>
            <person name="Shin S."/>
            <person name="Yun S.H."/>
            <person name="Choi C.W."/>
            <person name="Chung Y.H."/>
            <person name="Choi J.S."/>
            <person name="Kahng H.Y."/>
            <person name="Kim S.I."/>
        </authorList>
    </citation>
    <scope>NUCLEOTIDE SEQUENCE [LARGE SCALE GENOMIC DNA]</scope>
    <source>
        <strain evidence="2 3">MS-3</strain>
    </source>
</reference>
<comment type="caution">
    <text evidence="2">The sequence shown here is derived from an EMBL/GenBank/DDBJ whole genome shotgun (WGS) entry which is preliminary data.</text>
</comment>
<proteinExistence type="predicted"/>
<accession>A0A0A1YG71</accession>
<dbReference type="Proteomes" id="UP000030063">
    <property type="component" value="Unassembled WGS sequence"/>
</dbReference>
<evidence type="ECO:0000313" key="3">
    <source>
        <dbReference type="Proteomes" id="UP000030063"/>
    </source>
</evidence>
<dbReference type="OrthoDB" id="8747607at2"/>
<keyword evidence="3" id="KW-1185">Reference proteome</keyword>
<dbReference type="eggNOG" id="COG0834">
    <property type="taxonomic scope" value="Bacteria"/>
</dbReference>
<gene>
    <name evidence="2" type="ORF">TMS3_0122570</name>
</gene>
<dbReference type="RefSeq" id="WP_029866561.1">
    <property type="nucleotide sequence ID" value="NZ_AWSQ01000009.1"/>
</dbReference>
<dbReference type="EMBL" id="AWSQ01000009">
    <property type="protein sequence ID" value="KFX67993.1"/>
    <property type="molecule type" value="Genomic_DNA"/>
</dbReference>
<dbReference type="STRING" id="1395571.TMS3_0122570"/>